<evidence type="ECO:0000313" key="3">
    <source>
        <dbReference type="Proteomes" id="UP001219525"/>
    </source>
</evidence>
<dbReference type="AlphaFoldDB" id="A0AAD6VGL3"/>
<protein>
    <recommendedName>
        <fullName evidence="1">Winged helix-turn helix domain-containing protein</fullName>
    </recommendedName>
</protein>
<feature type="domain" description="Winged helix-turn helix" evidence="1">
    <location>
        <begin position="64"/>
        <end position="113"/>
    </location>
</feature>
<evidence type="ECO:0000259" key="1">
    <source>
        <dbReference type="Pfam" id="PF13592"/>
    </source>
</evidence>
<dbReference type="Proteomes" id="UP001219525">
    <property type="component" value="Unassembled WGS sequence"/>
</dbReference>
<dbReference type="InterPro" id="IPR009057">
    <property type="entry name" value="Homeodomain-like_sf"/>
</dbReference>
<organism evidence="2 3">
    <name type="scientific">Mycena pura</name>
    <dbReference type="NCBI Taxonomy" id="153505"/>
    <lineage>
        <taxon>Eukaryota</taxon>
        <taxon>Fungi</taxon>
        <taxon>Dikarya</taxon>
        <taxon>Basidiomycota</taxon>
        <taxon>Agaricomycotina</taxon>
        <taxon>Agaricomycetes</taxon>
        <taxon>Agaricomycetidae</taxon>
        <taxon>Agaricales</taxon>
        <taxon>Marasmiineae</taxon>
        <taxon>Mycenaceae</taxon>
        <taxon>Mycena</taxon>
    </lineage>
</organism>
<dbReference type="SUPFAM" id="SSF46689">
    <property type="entry name" value="Homeodomain-like"/>
    <property type="match status" value="1"/>
</dbReference>
<name>A0AAD6VGL3_9AGAR</name>
<gene>
    <name evidence="2" type="ORF">GGX14DRAFT_316581</name>
</gene>
<dbReference type="Pfam" id="PF13592">
    <property type="entry name" value="HTH_33"/>
    <property type="match status" value="1"/>
</dbReference>
<keyword evidence="3" id="KW-1185">Reference proteome</keyword>
<accession>A0AAD6VGL3</accession>
<feature type="non-terminal residue" evidence="2">
    <location>
        <position position="145"/>
    </location>
</feature>
<dbReference type="EMBL" id="JARJCW010000027">
    <property type="protein sequence ID" value="KAJ7210798.1"/>
    <property type="molecule type" value="Genomic_DNA"/>
</dbReference>
<reference evidence="2" key="1">
    <citation type="submission" date="2023-03" db="EMBL/GenBank/DDBJ databases">
        <title>Massive genome expansion in bonnet fungi (Mycena s.s.) driven by repeated elements and novel gene families across ecological guilds.</title>
        <authorList>
            <consortium name="Lawrence Berkeley National Laboratory"/>
            <person name="Harder C.B."/>
            <person name="Miyauchi S."/>
            <person name="Viragh M."/>
            <person name="Kuo A."/>
            <person name="Thoen E."/>
            <person name="Andreopoulos B."/>
            <person name="Lu D."/>
            <person name="Skrede I."/>
            <person name="Drula E."/>
            <person name="Henrissat B."/>
            <person name="Morin E."/>
            <person name="Kohler A."/>
            <person name="Barry K."/>
            <person name="LaButti K."/>
            <person name="Morin E."/>
            <person name="Salamov A."/>
            <person name="Lipzen A."/>
            <person name="Mereny Z."/>
            <person name="Hegedus B."/>
            <person name="Baldrian P."/>
            <person name="Stursova M."/>
            <person name="Weitz H."/>
            <person name="Taylor A."/>
            <person name="Grigoriev I.V."/>
            <person name="Nagy L.G."/>
            <person name="Martin F."/>
            <person name="Kauserud H."/>
        </authorList>
    </citation>
    <scope>NUCLEOTIDE SEQUENCE</scope>
    <source>
        <strain evidence="2">9144</strain>
    </source>
</reference>
<dbReference type="PANTHER" id="PTHR48472:SF1">
    <property type="entry name" value="TC1-LIKE TRANSPOSASE DDE DOMAIN-CONTAINING PROTEIN"/>
    <property type="match status" value="1"/>
</dbReference>
<dbReference type="InterPro" id="IPR025959">
    <property type="entry name" value="Winged_HTH_dom"/>
</dbReference>
<proteinExistence type="predicted"/>
<sequence>QKSTTEIAIDLGMPLRCVQRCVKMQEDTGLPYKTGNGMKEGIMTWQLCRFVLGLLRSNPDYYLDEIKAQLLAVYDIEVSLTTIWRTLKYLGLSKKKVSRNASERDEELRRDFMVEIGKFPPEYLVFADESAVNVLTTYRDEAWAP</sequence>
<dbReference type="PANTHER" id="PTHR48472">
    <property type="entry name" value="TC1-LIKE TRANSPOSASE DDE DOMAIN-CONTAINING PROTEIN"/>
    <property type="match status" value="1"/>
</dbReference>
<evidence type="ECO:0000313" key="2">
    <source>
        <dbReference type="EMBL" id="KAJ7210798.1"/>
    </source>
</evidence>
<feature type="non-terminal residue" evidence="2">
    <location>
        <position position="1"/>
    </location>
</feature>
<comment type="caution">
    <text evidence="2">The sequence shown here is derived from an EMBL/GenBank/DDBJ whole genome shotgun (WGS) entry which is preliminary data.</text>
</comment>